<dbReference type="OrthoDB" id="6717149at2"/>
<dbReference type="Proteomes" id="UP000243468">
    <property type="component" value="Unassembled WGS sequence"/>
</dbReference>
<evidence type="ECO:0008006" key="3">
    <source>
        <dbReference type="Google" id="ProtNLM"/>
    </source>
</evidence>
<gene>
    <name evidence="1" type="ORF">SAMN05421732_102161</name>
</gene>
<name>A0A1G6HRU2_9GAMM</name>
<accession>A0A1G6HRU2</accession>
<dbReference type="RefSeq" id="WP_092819109.1">
    <property type="nucleotide sequence ID" value="NZ_BAABKJ010000001.1"/>
</dbReference>
<evidence type="ECO:0000313" key="1">
    <source>
        <dbReference type="EMBL" id="SDB96585.1"/>
    </source>
</evidence>
<proteinExistence type="predicted"/>
<sequence length="201" mass="22631">MFQKTDYYGCFLVVMCAALMGCNKPLEDSVAQQIRKETSAQSGEQAKSLTDVAGRATVPVGETESGLKNTLPQSAQPYIGRYQATISCDDPFVRCKEGTADYVINLLEDGIAHRNLIHSGQISFASNPYHRQDRWSYDMQNHQVILYRSNGVEFFYNIDKDQNLVMDLDKIAHASALNEQYFAEGNPFPQQAYRLLKEKAS</sequence>
<dbReference type="AlphaFoldDB" id="A0A1G6HRU2"/>
<dbReference type="EMBL" id="FMYO01000002">
    <property type="protein sequence ID" value="SDB96585.1"/>
    <property type="molecule type" value="Genomic_DNA"/>
</dbReference>
<evidence type="ECO:0000313" key="2">
    <source>
        <dbReference type="Proteomes" id="UP000243468"/>
    </source>
</evidence>
<reference evidence="2" key="1">
    <citation type="submission" date="2016-09" db="EMBL/GenBank/DDBJ databases">
        <authorList>
            <person name="Varghese N."/>
            <person name="Submissions S."/>
        </authorList>
    </citation>
    <scope>NUCLEOTIDE SEQUENCE [LARGE SCALE GENOMIC DNA]</scope>
    <source>
        <strain evidence="2">ANC 4667</strain>
    </source>
</reference>
<dbReference type="PROSITE" id="PS51257">
    <property type="entry name" value="PROKAR_LIPOPROTEIN"/>
    <property type="match status" value="1"/>
</dbReference>
<keyword evidence="2" id="KW-1185">Reference proteome</keyword>
<protein>
    <recommendedName>
        <fullName evidence="3">NlpE N-terminal domain-containing protein</fullName>
    </recommendedName>
</protein>
<organism evidence="1 2">
    <name type="scientific">Acinetobacter kookii</name>
    <dbReference type="NCBI Taxonomy" id="1226327"/>
    <lineage>
        <taxon>Bacteria</taxon>
        <taxon>Pseudomonadati</taxon>
        <taxon>Pseudomonadota</taxon>
        <taxon>Gammaproteobacteria</taxon>
        <taxon>Moraxellales</taxon>
        <taxon>Moraxellaceae</taxon>
        <taxon>Acinetobacter</taxon>
    </lineage>
</organism>